<sequence>MLSFIAALDETELRAVRASGGGISSADLYEKLIDKWLRYEVNRRLPSPSAVPDLNVDQLRQAVTALALHLWRSAQGDVELSRLEETTRLALDGLVRDRLDPEQAVHVIGSGSLLVRGDADRFGFVHASVMEYLVALEAASLLRNGRPTDGLLTGREMSPLMADFFCGAAGQPEAEAWTRAVNDDTAASDAARANALQITRRLRVRGIRLRLAGQDLRRQDLSGLDLRFADLTGADLRGVRLHDADLTGANLTGARLGDAVLDTVMLDRADLRGADLTGARLIRVTMHDTAIETSTWHRTALLGSRSTVDEQILAAPELSGVAVVGRDPVEIMVKPPGGQIRAVAFSPRATLLAAASGPVIMIIEPRAGHTLRTLTGHAGDVRSMAFSPDGRLLASAGADGSTRLWEVRSGDLLVTMMSPSAHGWCLVLPDGGYKLVGDLAGAFSWVIRECVFGPGELDGFLPGVRRLDDSDPIPHLDGCPAVSRTVLGIPLETRREPAVDAPRPSERDRRRRWRPGHR</sequence>
<dbReference type="PANTHER" id="PTHR14136:SF17">
    <property type="entry name" value="BTB_POZ DOMAIN-CONTAINING PROTEIN KCTD9"/>
    <property type="match status" value="1"/>
</dbReference>
<evidence type="ECO:0000256" key="4">
    <source>
        <dbReference type="SAM" id="MobiDB-lite"/>
    </source>
</evidence>
<dbReference type="PROSITE" id="PS50082">
    <property type="entry name" value="WD_REPEATS_2"/>
    <property type="match status" value="1"/>
</dbReference>
<evidence type="ECO:0000313" key="6">
    <source>
        <dbReference type="Proteomes" id="UP000199013"/>
    </source>
</evidence>
<protein>
    <submittedName>
        <fullName evidence="5">Uncharacterized protein</fullName>
    </submittedName>
</protein>
<dbReference type="Pfam" id="PF00400">
    <property type="entry name" value="WD40"/>
    <property type="match status" value="1"/>
</dbReference>
<dbReference type="InterPro" id="IPR051082">
    <property type="entry name" value="Pentapeptide-BTB/POZ_domain"/>
</dbReference>
<proteinExistence type="predicted"/>
<feature type="region of interest" description="Disordered" evidence="4">
    <location>
        <begin position="493"/>
        <end position="518"/>
    </location>
</feature>
<keyword evidence="6" id="KW-1185">Reference proteome</keyword>
<dbReference type="SUPFAM" id="SSF141571">
    <property type="entry name" value="Pentapeptide repeat-like"/>
    <property type="match status" value="1"/>
</dbReference>
<feature type="repeat" description="WD" evidence="3">
    <location>
        <begin position="374"/>
        <end position="415"/>
    </location>
</feature>
<evidence type="ECO:0000313" key="5">
    <source>
        <dbReference type="EMBL" id="SBW18592.1"/>
    </source>
</evidence>
<keyword evidence="2" id="KW-0677">Repeat</keyword>
<dbReference type="InterPro" id="IPR011047">
    <property type="entry name" value="Quinoprotein_ADH-like_sf"/>
</dbReference>
<feature type="compositionally biased region" description="Basic residues" evidence="4">
    <location>
        <begin position="509"/>
        <end position="518"/>
    </location>
</feature>
<dbReference type="InterPro" id="IPR015943">
    <property type="entry name" value="WD40/YVTN_repeat-like_dom_sf"/>
</dbReference>
<dbReference type="InterPro" id="IPR001646">
    <property type="entry name" value="5peptide_repeat"/>
</dbReference>
<evidence type="ECO:0000256" key="3">
    <source>
        <dbReference type="PROSITE-ProRule" id="PRU00221"/>
    </source>
</evidence>
<name>A0A1C3NU79_9ACTN</name>
<dbReference type="InterPro" id="IPR019775">
    <property type="entry name" value="WD40_repeat_CS"/>
</dbReference>
<dbReference type="EMBL" id="FLUV01000294">
    <property type="protein sequence ID" value="SBW18592.1"/>
    <property type="molecule type" value="Genomic_DNA"/>
</dbReference>
<dbReference type="PROSITE" id="PS00678">
    <property type="entry name" value="WD_REPEATS_1"/>
    <property type="match status" value="1"/>
</dbReference>
<dbReference type="PANTHER" id="PTHR14136">
    <property type="entry name" value="BTB_POZ DOMAIN-CONTAINING PROTEIN KCTD9"/>
    <property type="match status" value="1"/>
</dbReference>
<dbReference type="Gene3D" id="2.160.20.80">
    <property type="entry name" value="E3 ubiquitin-protein ligase SopA"/>
    <property type="match status" value="1"/>
</dbReference>
<gene>
    <name evidence="5" type="ORF">FDG2_0731</name>
</gene>
<evidence type="ECO:0000256" key="2">
    <source>
        <dbReference type="ARBA" id="ARBA00022737"/>
    </source>
</evidence>
<evidence type="ECO:0000256" key="1">
    <source>
        <dbReference type="ARBA" id="ARBA00022574"/>
    </source>
</evidence>
<feature type="compositionally biased region" description="Basic and acidic residues" evidence="4">
    <location>
        <begin position="493"/>
        <end position="508"/>
    </location>
</feature>
<dbReference type="InterPro" id="IPR001680">
    <property type="entry name" value="WD40_rpt"/>
</dbReference>
<dbReference type="SUPFAM" id="SSF50998">
    <property type="entry name" value="Quinoprotein alcohol dehydrogenase-like"/>
    <property type="match status" value="1"/>
</dbReference>
<dbReference type="Proteomes" id="UP000199013">
    <property type="component" value="Unassembled WGS sequence"/>
</dbReference>
<keyword evidence="1 3" id="KW-0853">WD repeat</keyword>
<dbReference type="AlphaFoldDB" id="A0A1C3NU79"/>
<dbReference type="Gene3D" id="2.130.10.10">
    <property type="entry name" value="YVTN repeat-like/Quinoprotein amine dehydrogenase"/>
    <property type="match status" value="1"/>
</dbReference>
<accession>A0A1C3NU79</accession>
<reference evidence="6" key="1">
    <citation type="submission" date="2016-02" db="EMBL/GenBank/DDBJ databases">
        <authorList>
            <person name="Wibberg D."/>
        </authorList>
    </citation>
    <scope>NUCLEOTIDE SEQUENCE [LARGE SCALE GENOMIC DNA]</scope>
</reference>
<dbReference type="PROSITE" id="PS50294">
    <property type="entry name" value="WD_REPEATS_REGION"/>
    <property type="match status" value="1"/>
</dbReference>
<dbReference type="SMART" id="SM00320">
    <property type="entry name" value="WD40"/>
    <property type="match status" value="2"/>
</dbReference>
<organism evidence="5 6">
    <name type="scientific">Candidatus Protofrankia californiensis</name>
    <dbReference type="NCBI Taxonomy" id="1839754"/>
    <lineage>
        <taxon>Bacteria</taxon>
        <taxon>Bacillati</taxon>
        <taxon>Actinomycetota</taxon>
        <taxon>Actinomycetes</taxon>
        <taxon>Frankiales</taxon>
        <taxon>Frankiaceae</taxon>
        <taxon>Protofrankia</taxon>
    </lineage>
</organism>
<dbReference type="Pfam" id="PF00805">
    <property type="entry name" value="Pentapeptide"/>
    <property type="match status" value="1"/>
</dbReference>